<comment type="caution">
    <text evidence="14">The sequence shown here is derived from an EMBL/GenBank/DDBJ whole genome shotgun (WGS) entry which is preliminary data.</text>
</comment>
<dbReference type="GO" id="GO:0003906">
    <property type="term" value="F:DNA-(apurinic or apyrimidinic site) endonuclease activity"/>
    <property type="evidence" value="ECO:0007669"/>
    <property type="project" value="InterPro"/>
</dbReference>
<dbReference type="PANTHER" id="PTHR22993">
    <property type="entry name" value="FORMAMIDOPYRIMIDINE-DNA GLYCOSYLASE"/>
    <property type="match status" value="1"/>
</dbReference>
<evidence type="ECO:0000256" key="10">
    <source>
        <dbReference type="ARBA" id="ARBA00023268"/>
    </source>
</evidence>
<keyword evidence="2" id="KW-0479">Metal-binding</keyword>
<organism evidence="14 15">
    <name type="scientific">Alistipes indistinctus YIT 12060</name>
    <dbReference type="NCBI Taxonomy" id="742725"/>
    <lineage>
        <taxon>Bacteria</taxon>
        <taxon>Pseudomonadati</taxon>
        <taxon>Bacteroidota</taxon>
        <taxon>Bacteroidia</taxon>
        <taxon>Bacteroidales</taxon>
        <taxon>Rikenellaceae</taxon>
        <taxon>Alistipes</taxon>
    </lineage>
</organism>
<keyword evidence="8" id="KW-0234">DNA repair</keyword>
<evidence type="ECO:0000256" key="4">
    <source>
        <dbReference type="ARBA" id="ARBA00022771"/>
    </source>
</evidence>
<evidence type="ECO:0000256" key="2">
    <source>
        <dbReference type="ARBA" id="ARBA00022723"/>
    </source>
</evidence>
<dbReference type="AlphaFoldDB" id="G5H9L8"/>
<evidence type="ECO:0000256" key="12">
    <source>
        <dbReference type="PROSITE-ProRule" id="PRU00391"/>
    </source>
</evidence>
<dbReference type="HOGENOM" id="CLU_068228_0_0_10"/>
<evidence type="ECO:0000256" key="6">
    <source>
        <dbReference type="ARBA" id="ARBA00022833"/>
    </source>
</evidence>
<dbReference type="Pfam" id="PF06831">
    <property type="entry name" value="H2TH"/>
    <property type="match status" value="1"/>
</dbReference>
<proteinExistence type="inferred from homology"/>
<evidence type="ECO:0000256" key="8">
    <source>
        <dbReference type="ARBA" id="ARBA00023204"/>
    </source>
</evidence>
<dbReference type="PROSITE" id="PS51066">
    <property type="entry name" value="ZF_FPG_2"/>
    <property type="match status" value="1"/>
</dbReference>
<dbReference type="GO" id="GO:0034039">
    <property type="term" value="F:8-oxo-7,8-dihydroguanine DNA N-glycosylase activity"/>
    <property type="evidence" value="ECO:0007669"/>
    <property type="project" value="TreeGrafter"/>
</dbReference>
<evidence type="ECO:0000256" key="5">
    <source>
        <dbReference type="ARBA" id="ARBA00022801"/>
    </source>
</evidence>
<feature type="domain" description="FPG-type" evidence="13">
    <location>
        <begin position="230"/>
        <end position="276"/>
    </location>
</feature>
<dbReference type="SUPFAM" id="SSF57716">
    <property type="entry name" value="Glucocorticoid receptor-like (DNA-binding domain)"/>
    <property type="match status" value="1"/>
</dbReference>
<protein>
    <recommendedName>
        <fullName evidence="13">FPG-type domain-containing protein</fullName>
    </recommendedName>
</protein>
<gene>
    <name evidence="14" type="ORF">HMPREF9450_01333</name>
</gene>
<keyword evidence="5" id="KW-0378">Hydrolase</keyword>
<reference evidence="14 15" key="1">
    <citation type="submission" date="2011-08" db="EMBL/GenBank/DDBJ databases">
        <title>The Genome Sequence of Alistipes indistinctus YIT 12060.</title>
        <authorList>
            <consortium name="The Broad Institute Genome Sequencing Platform"/>
            <person name="Earl A."/>
            <person name="Ward D."/>
            <person name="Feldgarden M."/>
            <person name="Gevers D."/>
            <person name="Morotomi M."/>
            <person name="Young S.K."/>
            <person name="Zeng Q."/>
            <person name="Gargeya S."/>
            <person name="Fitzgerald M."/>
            <person name="Haas B."/>
            <person name="Abouelleil A."/>
            <person name="Alvarado L."/>
            <person name="Arachchi H.M."/>
            <person name="Berlin A."/>
            <person name="Brown A."/>
            <person name="Chapman S.B."/>
            <person name="Chen Z."/>
            <person name="Dunbar C."/>
            <person name="Freedman E."/>
            <person name="Gearin G."/>
            <person name="Gellesch M."/>
            <person name="Goldberg J."/>
            <person name="Griggs A."/>
            <person name="Gujja S."/>
            <person name="Heiman D."/>
            <person name="Howarth C."/>
            <person name="Larson L."/>
            <person name="Lui A."/>
            <person name="MacDonald P.J.P."/>
            <person name="Montmayeur A."/>
            <person name="Murphy C."/>
            <person name="Neiman D."/>
            <person name="Pearson M."/>
            <person name="Priest M."/>
            <person name="Roberts A."/>
            <person name="Saif S."/>
            <person name="Shea T."/>
            <person name="Shenoy N."/>
            <person name="Sisk P."/>
            <person name="Stolte C."/>
            <person name="Sykes S."/>
            <person name="Wortman J."/>
            <person name="Nusbaum C."/>
            <person name="Birren B."/>
        </authorList>
    </citation>
    <scope>NUCLEOTIDE SEQUENCE [LARGE SCALE GENOMIC DNA]</scope>
    <source>
        <strain evidence="14 15">YIT 12060</strain>
    </source>
</reference>
<dbReference type="GO" id="GO:0008270">
    <property type="term" value="F:zinc ion binding"/>
    <property type="evidence" value="ECO:0007669"/>
    <property type="project" value="UniProtKB-KW"/>
</dbReference>
<dbReference type="PANTHER" id="PTHR22993:SF9">
    <property type="entry name" value="FORMAMIDOPYRIMIDINE-DNA GLYCOSYLASE"/>
    <property type="match status" value="1"/>
</dbReference>
<dbReference type="EMBL" id="ADLD01000013">
    <property type="protein sequence ID" value="EHB91284.1"/>
    <property type="molecule type" value="Genomic_DNA"/>
</dbReference>
<keyword evidence="15" id="KW-1185">Reference proteome</keyword>
<dbReference type="SMART" id="SM01232">
    <property type="entry name" value="H2TH"/>
    <property type="match status" value="1"/>
</dbReference>
<dbReference type="InterPro" id="IPR015886">
    <property type="entry name" value="H2TH_FPG"/>
</dbReference>
<evidence type="ECO:0000313" key="15">
    <source>
        <dbReference type="Proteomes" id="UP000006008"/>
    </source>
</evidence>
<accession>G5H9L8</accession>
<dbReference type="GO" id="GO:0016829">
    <property type="term" value="F:lyase activity"/>
    <property type="evidence" value="ECO:0007669"/>
    <property type="project" value="UniProtKB-KW"/>
</dbReference>
<keyword evidence="6" id="KW-0862">Zinc</keyword>
<evidence type="ECO:0000259" key="13">
    <source>
        <dbReference type="PROSITE" id="PS51066"/>
    </source>
</evidence>
<keyword evidence="4 12" id="KW-0863">Zinc-finger</keyword>
<evidence type="ECO:0000256" key="7">
    <source>
        <dbReference type="ARBA" id="ARBA00023125"/>
    </source>
</evidence>
<keyword evidence="7" id="KW-0238">DNA-binding</keyword>
<sequence>MIEAPEAVCLSRQLNDAVCGKYISEVVVFHSPHKFTFISPGIDYEGVLLGKRVGKARARGGMVELAVGERALLFSDGANLTYLEPGADLPDKHQLLIGFGDESCLVVSVRMYGGVWCFSQGEFPGPLEPYYRSAKEKPQVLSDAFDLSYFMSLLDEPSVQKKSAKAFLATGQTIPGLGNGGLQDILYWAGMHPKTKISGLTRQQKERLFRSVRETLREMLRLGGRDSETDLFGRPGGYRPRLSKNTAGEPCPRCGSLICKENYLGGSIYYCPGCQPR</sequence>
<evidence type="ECO:0000256" key="9">
    <source>
        <dbReference type="ARBA" id="ARBA00023239"/>
    </source>
</evidence>
<name>G5H9L8_9BACT</name>
<evidence type="ECO:0000313" key="14">
    <source>
        <dbReference type="EMBL" id="EHB91284.1"/>
    </source>
</evidence>
<keyword evidence="10" id="KW-0511">Multifunctional enzyme</keyword>
<dbReference type="SUPFAM" id="SSF81624">
    <property type="entry name" value="N-terminal domain of MutM-like DNA repair proteins"/>
    <property type="match status" value="1"/>
</dbReference>
<dbReference type="eggNOG" id="COG0266">
    <property type="taxonomic scope" value="Bacteria"/>
</dbReference>
<dbReference type="OrthoDB" id="9800855at2"/>
<dbReference type="PATRIC" id="fig|742725.3.peg.1410"/>
<keyword evidence="11" id="KW-0326">Glycosidase</keyword>
<evidence type="ECO:0000256" key="1">
    <source>
        <dbReference type="ARBA" id="ARBA00009409"/>
    </source>
</evidence>
<dbReference type="STRING" id="742725.HMPREF9450_01333"/>
<dbReference type="RefSeq" id="WP_009134139.1">
    <property type="nucleotide sequence ID" value="NZ_CP102250.1"/>
</dbReference>
<dbReference type="Gene3D" id="1.10.8.50">
    <property type="match status" value="1"/>
</dbReference>
<evidence type="ECO:0000256" key="11">
    <source>
        <dbReference type="ARBA" id="ARBA00023295"/>
    </source>
</evidence>
<dbReference type="Proteomes" id="UP000006008">
    <property type="component" value="Unassembled WGS sequence"/>
</dbReference>
<dbReference type="SUPFAM" id="SSF46946">
    <property type="entry name" value="S13-like H2TH domain"/>
    <property type="match status" value="1"/>
</dbReference>
<evidence type="ECO:0000256" key="3">
    <source>
        <dbReference type="ARBA" id="ARBA00022763"/>
    </source>
</evidence>
<keyword evidence="3" id="KW-0227">DNA damage</keyword>
<dbReference type="GO" id="GO:0003684">
    <property type="term" value="F:damaged DNA binding"/>
    <property type="evidence" value="ECO:0007669"/>
    <property type="project" value="InterPro"/>
</dbReference>
<dbReference type="GO" id="GO:0006284">
    <property type="term" value="P:base-excision repair"/>
    <property type="evidence" value="ECO:0007669"/>
    <property type="project" value="InterPro"/>
</dbReference>
<dbReference type="InterPro" id="IPR000214">
    <property type="entry name" value="Znf_DNA_glyclase/AP_lyase"/>
</dbReference>
<dbReference type="InterPro" id="IPR010979">
    <property type="entry name" value="Ribosomal_uS13-like_H2TH"/>
</dbReference>
<comment type="similarity">
    <text evidence="1">Belongs to the FPG family.</text>
</comment>
<dbReference type="GeneID" id="92815638"/>
<dbReference type="InterPro" id="IPR035937">
    <property type="entry name" value="FPG_N"/>
</dbReference>
<keyword evidence="9" id="KW-0456">Lyase</keyword>